<evidence type="ECO:0000313" key="2">
    <source>
        <dbReference type="Proteomes" id="UP001066276"/>
    </source>
</evidence>
<dbReference type="AlphaFoldDB" id="A0AAV7SKP3"/>
<sequence>MHRTDHQVDMHCSLFSYEDADFLHLAWGCPGVVGFWSDIYTCLDEVAGQPVPLTPLVALIGCVEDIPTSTCRLRDMLLLLAKRKVAMPWGNQVCPKSKDCLVGMAFCQWRLEEYWVLMLEKIRLKDISAPFVAYAGRRMP</sequence>
<gene>
    <name evidence="1" type="ORF">NDU88_005099</name>
</gene>
<evidence type="ECO:0000313" key="1">
    <source>
        <dbReference type="EMBL" id="KAJ1164665.1"/>
    </source>
</evidence>
<accession>A0AAV7SKP3</accession>
<dbReference type="Proteomes" id="UP001066276">
    <property type="component" value="Chromosome 4_2"/>
</dbReference>
<keyword evidence="2" id="KW-1185">Reference proteome</keyword>
<protein>
    <submittedName>
        <fullName evidence="1">Uncharacterized protein</fullName>
    </submittedName>
</protein>
<proteinExistence type="predicted"/>
<organism evidence="1 2">
    <name type="scientific">Pleurodeles waltl</name>
    <name type="common">Iberian ribbed newt</name>
    <dbReference type="NCBI Taxonomy" id="8319"/>
    <lineage>
        <taxon>Eukaryota</taxon>
        <taxon>Metazoa</taxon>
        <taxon>Chordata</taxon>
        <taxon>Craniata</taxon>
        <taxon>Vertebrata</taxon>
        <taxon>Euteleostomi</taxon>
        <taxon>Amphibia</taxon>
        <taxon>Batrachia</taxon>
        <taxon>Caudata</taxon>
        <taxon>Salamandroidea</taxon>
        <taxon>Salamandridae</taxon>
        <taxon>Pleurodelinae</taxon>
        <taxon>Pleurodeles</taxon>
    </lineage>
</organism>
<reference evidence="1" key="1">
    <citation type="journal article" date="2022" name="bioRxiv">
        <title>Sequencing and chromosome-scale assembly of the giantPleurodeles waltlgenome.</title>
        <authorList>
            <person name="Brown T."/>
            <person name="Elewa A."/>
            <person name="Iarovenko S."/>
            <person name="Subramanian E."/>
            <person name="Araus A.J."/>
            <person name="Petzold A."/>
            <person name="Susuki M."/>
            <person name="Suzuki K.-i.T."/>
            <person name="Hayashi T."/>
            <person name="Toyoda A."/>
            <person name="Oliveira C."/>
            <person name="Osipova E."/>
            <person name="Leigh N.D."/>
            <person name="Simon A."/>
            <person name="Yun M.H."/>
        </authorList>
    </citation>
    <scope>NUCLEOTIDE SEQUENCE</scope>
    <source>
        <strain evidence="1">20211129_DDA</strain>
        <tissue evidence="1">Liver</tissue>
    </source>
</reference>
<name>A0AAV7SKP3_PLEWA</name>
<dbReference type="EMBL" id="JANPWB010000008">
    <property type="protein sequence ID" value="KAJ1164665.1"/>
    <property type="molecule type" value="Genomic_DNA"/>
</dbReference>
<comment type="caution">
    <text evidence="1">The sequence shown here is derived from an EMBL/GenBank/DDBJ whole genome shotgun (WGS) entry which is preliminary data.</text>
</comment>